<dbReference type="SUPFAM" id="SSF48464">
    <property type="entry name" value="ENTH/VHS domain"/>
    <property type="match status" value="1"/>
</dbReference>
<evidence type="ECO:0000256" key="6">
    <source>
        <dbReference type="SAM" id="MobiDB-lite"/>
    </source>
</evidence>
<sequence>MAASVASRRVERATNELLSGPDWSLNLDICDMINNDPGQAKDVIKQLKKRITNKNATIQILALTVFETIMKNCGESVHQQVAEKDVLREMVKIVKKKSDLRVKDKILELLESWQEAFGGQKGRYPQYYMAYDELRRAGVKFPERASESTVPLFSPLRQPQAIVTGYPVGSESAGLTPAVTNNTTVPEGVPGMSLTDIATAHSIIEILTDMLSALDPQDGAGVKEEVIVELVDQCRTNQRCVTALVNTTSDEELLGKGLQLNDDLQRVLAKHDAITSGSPLPPEPAALGNLAHFDHEEDELEDDFTQLAHRSSSRSRLQAQGLDLTPPSGSRPNTELSTAPPLTLAPPPESNKKVGPVKHEQAVDLLSGELYGNISEQSSATTAPTVIHPPEAAQDDAFVPVPSLGTMPCIPVQSPTAEQPVYVHDNGSSVNKPASGDYQQEQKMEGQVPSQLEDDCQENISATATWSKTSPAAGKTLSPQQHAVSMYGDSEPSSSQLASNQQSQGQQELSQGQIPANYQASSPRDTVNGLHLSAQQHALLGRSGSPSNPAPVLPPPPGKHTQRQQFFQQQKAHSPYRTSSGGFTVCDPSRVMATSSQQAASSANELNLSHRLFEDLVDFQSIHSRSKKTGIFNNLSRSSKS</sequence>
<feature type="domain" description="VHS" evidence="7">
    <location>
        <begin position="13"/>
        <end position="142"/>
    </location>
</feature>
<proteinExistence type="inferred from homology"/>
<dbReference type="Gene3D" id="1.20.58.160">
    <property type="match status" value="1"/>
</dbReference>
<gene>
    <name evidence="9" type="ORF">CSSPTR1EN2_LOCUS2115</name>
</gene>
<evidence type="ECO:0000313" key="9">
    <source>
        <dbReference type="EMBL" id="CAK9193616.1"/>
    </source>
</evidence>
<evidence type="ECO:0000256" key="4">
    <source>
        <dbReference type="ARBA" id="ARBA00022927"/>
    </source>
</evidence>
<keyword evidence="5" id="KW-0472">Membrane</keyword>
<dbReference type="Pfam" id="PF03127">
    <property type="entry name" value="GAT"/>
    <property type="match status" value="1"/>
</dbReference>
<dbReference type="Proteomes" id="UP001497512">
    <property type="component" value="Chromosome 10"/>
</dbReference>
<comment type="similarity">
    <text evidence="2">Belongs to the TOM1 family.</text>
</comment>
<evidence type="ECO:0000313" key="10">
    <source>
        <dbReference type="Proteomes" id="UP001497512"/>
    </source>
</evidence>
<dbReference type="InterPro" id="IPR002014">
    <property type="entry name" value="VHS_dom"/>
</dbReference>
<evidence type="ECO:0000259" key="8">
    <source>
        <dbReference type="PROSITE" id="PS50909"/>
    </source>
</evidence>
<dbReference type="Gene3D" id="1.25.40.90">
    <property type="match status" value="1"/>
</dbReference>
<keyword evidence="4" id="KW-0653">Protein transport</keyword>
<dbReference type="InterPro" id="IPR004152">
    <property type="entry name" value="GAT_dom"/>
</dbReference>
<feature type="domain" description="GAT" evidence="8">
    <location>
        <begin position="188"/>
        <end position="276"/>
    </location>
</feature>
<feature type="compositionally biased region" description="Low complexity" evidence="6">
    <location>
        <begin position="493"/>
        <end position="513"/>
    </location>
</feature>
<keyword evidence="10" id="KW-1185">Reference proteome</keyword>
<keyword evidence="3" id="KW-0813">Transport</keyword>
<dbReference type="PROSITE" id="PS50179">
    <property type="entry name" value="VHS"/>
    <property type="match status" value="1"/>
</dbReference>
<comment type="subcellular location">
    <subcellularLocation>
        <location evidence="1">Membrane</location>
        <topology evidence="1">Peripheral membrane protein</topology>
    </subcellularLocation>
</comment>
<dbReference type="EMBL" id="OZ019902">
    <property type="protein sequence ID" value="CAK9193616.1"/>
    <property type="molecule type" value="Genomic_DNA"/>
</dbReference>
<feature type="region of interest" description="Disordered" evidence="6">
    <location>
        <begin position="420"/>
        <end position="526"/>
    </location>
</feature>
<evidence type="ECO:0000256" key="5">
    <source>
        <dbReference type="ARBA" id="ARBA00023136"/>
    </source>
</evidence>
<feature type="compositionally biased region" description="Polar residues" evidence="6">
    <location>
        <begin position="308"/>
        <end position="318"/>
    </location>
</feature>
<dbReference type="SMART" id="SM00288">
    <property type="entry name" value="VHS"/>
    <property type="match status" value="1"/>
</dbReference>
<organism evidence="9 10">
    <name type="scientific">Sphagnum troendelagicum</name>
    <dbReference type="NCBI Taxonomy" id="128251"/>
    <lineage>
        <taxon>Eukaryota</taxon>
        <taxon>Viridiplantae</taxon>
        <taxon>Streptophyta</taxon>
        <taxon>Embryophyta</taxon>
        <taxon>Bryophyta</taxon>
        <taxon>Sphagnophytina</taxon>
        <taxon>Sphagnopsida</taxon>
        <taxon>Sphagnales</taxon>
        <taxon>Sphagnaceae</taxon>
        <taxon>Sphagnum</taxon>
    </lineage>
</organism>
<accession>A0ABP0TD79</accession>
<dbReference type="CDD" id="cd14231">
    <property type="entry name" value="GAT_GGA-like_plant"/>
    <property type="match status" value="1"/>
</dbReference>
<dbReference type="SUPFAM" id="SSF89009">
    <property type="entry name" value="GAT-like domain"/>
    <property type="match status" value="1"/>
</dbReference>
<evidence type="ECO:0000256" key="2">
    <source>
        <dbReference type="ARBA" id="ARBA00007708"/>
    </source>
</evidence>
<evidence type="ECO:0000256" key="1">
    <source>
        <dbReference type="ARBA" id="ARBA00004170"/>
    </source>
</evidence>
<reference evidence="9" key="1">
    <citation type="submission" date="2024-02" db="EMBL/GenBank/DDBJ databases">
        <authorList>
            <consortium name="ELIXIR-Norway"/>
            <consortium name="Elixir Norway"/>
        </authorList>
    </citation>
    <scope>NUCLEOTIDE SEQUENCE</scope>
</reference>
<dbReference type="PANTHER" id="PTHR45898:SF4">
    <property type="entry name" value="TARGET OF MYB PROTEIN 1"/>
    <property type="match status" value="1"/>
</dbReference>
<dbReference type="Pfam" id="PF00790">
    <property type="entry name" value="VHS"/>
    <property type="match status" value="1"/>
</dbReference>
<feature type="compositionally biased region" description="Polar residues" evidence="6">
    <location>
        <begin position="458"/>
        <end position="470"/>
    </location>
</feature>
<feature type="region of interest" description="Disordered" evidence="6">
    <location>
        <begin position="307"/>
        <end position="355"/>
    </location>
</feature>
<evidence type="ECO:0000259" key="7">
    <source>
        <dbReference type="PROSITE" id="PS50179"/>
    </source>
</evidence>
<dbReference type="InterPro" id="IPR008942">
    <property type="entry name" value="ENTH_VHS"/>
</dbReference>
<evidence type="ECO:0000256" key="3">
    <source>
        <dbReference type="ARBA" id="ARBA00022448"/>
    </source>
</evidence>
<dbReference type="InterPro" id="IPR038425">
    <property type="entry name" value="GAT_sf"/>
</dbReference>
<feature type="region of interest" description="Disordered" evidence="6">
    <location>
        <begin position="540"/>
        <end position="581"/>
    </location>
</feature>
<dbReference type="CDD" id="cd03561">
    <property type="entry name" value="VHS"/>
    <property type="match status" value="1"/>
</dbReference>
<protein>
    <submittedName>
        <fullName evidence="9">Uncharacterized protein</fullName>
    </submittedName>
</protein>
<feature type="compositionally biased region" description="Pro residues" evidence="6">
    <location>
        <begin position="548"/>
        <end position="558"/>
    </location>
</feature>
<name>A0ABP0TD79_9BRYO</name>
<feature type="compositionally biased region" description="Polar residues" evidence="6">
    <location>
        <begin position="426"/>
        <end position="441"/>
    </location>
</feature>
<dbReference type="InterPro" id="IPR044836">
    <property type="entry name" value="TOL_plant"/>
</dbReference>
<dbReference type="PROSITE" id="PS50909">
    <property type="entry name" value="GAT"/>
    <property type="match status" value="1"/>
</dbReference>
<dbReference type="PANTHER" id="PTHR45898">
    <property type="entry name" value="TOM1-LIKE PROTEIN"/>
    <property type="match status" value="1"/>
</dbReference>
<feature type="compositionally biased region" description="Polar residues" evidence="6">
    <location>
        <begin position="514"/>
        <end position="525"/>
    </location>
</feature>